<accession>A0A0G3M0C7</accession>
<evidence type="ECO:0000256" key="4">
    <source>
        <dbReference type="ARBA" id="ARBA00023004"/>
    </source>
</evidence>
<evidence type="ECO:0000256" key="1">
    <source>
        <dbReference type="ARBA" id="ARBA00009732"/>
    </source>
</evidence>
<comment type="cofactor">
    <cofactor evidence="6">
        <name>[4Fe-4S] cluster</name>
        <dbReference type="ChEBI" id="CHEBI:49883"/>
    </cofactor>
    <text evidence="6">Binds 1 [4Fe-4S] cluster per subunit.</text>
</comment>
<dbReference type="Proteomes" id="UP000035213">
    <property type="component" value="Chromosome"/>
</dbReference>
<dbReference type="PANTHER" id="PTHR46482">
    <property type="entry name" value="5'-ADENYLYLSULFATE REDUCTASE 3, CHLOROPLASTIC"/>
    <property type="match status" value="1"/>
</dbReference>
<dbReference type="NCBIfam" id="TIGR00434">
    <property type="entry name" value="cysH"/>
    <property type="match status" value="1"/>
</dbReference>
<dbReference type="RefSeq" id="WP_053327687.1">
    <property type="nucleotide sequence ID" value="NZ_CP009928.1"/>
</dbReference>
<dbReference type="InterPro" id="IPR004511">
    <property type="entry name" value="PAPS/APS_Rdtase"/>
</dbReference>
<evidence type="ECO:0000256" key="3">
    <source>
        <dbReference type="ARBA" id="ARBA00023002"/>
    </source>
</evidence>
<evidence type="ECO:0000313" key="9">
    <source>
        <dbReference type="Proteomes" id="UP000035213"/>
    </source>
</evidence>
<dbReference type="GO" id="GO:0004604">
    <property type="term" value="F:phosphoadenylyl-sulfate reductase (thioredoxin) activity"/>
    <property type="evidence" value="ECO:0007669"/>
    <property type="project" value="UniProtKB-UniRule"/>
</dbReference>
<feature type="domain" description="Phosphoadenosine phosphosulphate reductase" evidence="7">
    <location>
        <begin position="37"/>
        <end position="209"/>
    </location>
</feature>
<dbReference type="NCBIfam" id="NF002537">
    <property type="entry name" value="PRK02090.1"/>
    <property type="match status" value="1"/>
</dbReference>
<dbReference type="GO" id="GO:0070814">
    <property type="term" value="P:hydrogen sulfide biosynthetic process"/>
    <property type="evidence" value="ECO:0007669"/>
    <property type="project" value="UniProtKB-UniRule"/>
</dbReference>
<dbReference type="PANTHER" id="PTHR46482:SF9">
    <property type="entry name" value="5'-ADENYLYLSULFATE REDUCTASE 1, CHLOROPLASTIC"/>
    <property type="match status" value="1"/>
</dbReference>
<evidence type="ECO:0000256" key="5">
    <source>
        <dbReference type="ARBA" id="ARBA00023014"/>
    </source>
</evidence>
<keyword evidence="2 6" id="KW-0479">Metal-binding</keyword>
<evidence type="ECO:0000256" key="2">
    <source>
        <dbReference type="ARBA" id="ARBA00022723"/>
    </source>
</evidence>
<dbReference type="KEGG" id="cgn:OK18_08140"/>
<feature type="active site" description="Nucleophile; cysteine thiosulfonate intermediate" evidence="6">
    <location>
        <position position="231"/>
    </location>
</feature>
<dbReference type="AlphaFoldDB" id="A0A0G3M0C7"/>
<dbReference type="GO" id="GO:0046872">
    <property type="term" value="F:metal ion binding"/>
    <property type="evidence" value="ECO:0007669"/>
    <property type="project" value="UniProtKB-KW"/>
</dbReference>
<dbReference type="EMBL" id="CP009928">
    <property type="protein sequence ID" value="AKK72601.1"/>
    <property type="molecule type" value="Genomic_DNA"/>
</dbReference>
<dbReference type="HAMAP" id="MF_00063">
    <property type="entry name" value="CysH"/>
    <property type="match status" value="1"/>
</dbReference>
<feature type="binding site" evidence="6">
    <location>
        <position position="120"/>
    </location>
    <ligand>
        <name>[4Fe-4S] cluster</name>
        <dbReference type="ChEBI" id="CHEBI:49883"/>
    </ligand>
</feature>
<protein>
    <recommendedName>
        <fullName evidence="6">Adenosine 5'-phosphosulfate reductase</fullName>
        <shortName evidence="6">APS reductase</shortName>
        <ecNumber evidence="6">1.8.4.10</ecNumber>
    </recommendedName>
    <alternativeName>
        <fullName evidence="6">5'-adenylylsulfate reductase</fullName>
    </alternativeName>
    <alternativeName>
        <fullName evidence="6">Thioredoxin-dependent 5'-adenylylsulfate reductase</fullName>
    </alternativeName>
</protein>
<dbReference type="InterPro" id="IPR014729">
    <property type="entry name" value="Rossmann-like_a/b/a_fold"/>
</dbReference>
<evidence type="ECO:0000256" key="6">
    <source>
        <dbReference type="HAMAP-Rule" id="MF_00063"/>
    </source>
</evidence>
<dbReference type="Gene3D" id="3.40.50.620">
    <property type="entry name" value="HUPs"/>
    <property type="match status" value="1"/>
</dbReference>
<dbReference type="CDD" id="cd23945">
    <property type="entry name" value="PAPS_reductase"/>
    <property type="match status" value="1"/>
</dbReference>
<feature type="binding site" evidence="6">
    <location>
        <position position="121"/>
    </location>
    <ligand>
        <name>[4Fe-4S] cluster</name>
        <dbReference type="ChEBI" id="CHEBI:49883"/>
    </ligand>
</feature>
<dbReference type="GO" id="GO:0051539">
    <property type="term" value="F:4 iron, 4 sulfur cluster binding"/>
    <property type="evidence" value="ECO:0007669"/>
    <property type="project" value="UniProtKB-UniRule"/>
</dbReference>
<evidence type="ECO:0000259" key="7">
    <source>
        <dbReference type="Pfam" id="PF01507"/>
    </source>
</evidence>
<dbReference type="GO" id="GO:0005737">
    <property type="term" value="C:cytoplasm"/>
    <property type="evidence" value="ECO:0007669"/>
    <property type="project" value="UniProtKB-SubCell"/>
</dbReference>
<keyword evidence="5 6" id="KW-0411">Iron-sulfur</keyword>
<reference evidence="8 9" key="1">
    <citation type="submission" date="2014-11" db="EMBL/GenBank/DDBJ databases">
        <authorList>
            <person name="Park G.-S."/>
            <person name="Hong S.-J."/>
            <person name="Jung B.K."/>
            <person name="Khan A.R."/>
            <person name="Kwak Y."/>
            <person name="Shin J.-H."/>
        </authorList>
    </citation>
    <scope>NUCLEOTIDE SEQUENCE [LARGE SCALE GENOMIC DNA]</scope>
    <source>
        <strain evidence="8 9">DSM 27622</strain>
    </source>
</reference>
<comment type="pathway">
    <text evidence="6">Sulfur metabolism; hydrogen sulfide biosynthesis; sulfite from sulfate.</text>
</comment>
<keyword evidence="4 6" id="KW-0408">Iron</keyword>
<dbReference type="GO" id="GO:0019379">
    <property type="term" value="P:sulfate assimilation, phosphoadenylyl sulfate reduction by phosphoadenylyl-sulfate reductase (thioredoxin)"/>
    <property type="evidence" value="ECO:0007669"/>
    <property type="project" value="UniProtKB-UniRule"/>
</dbReference>
<dbReference type="InterPro" id="IPR002500">
    <property type="entry name" value="PAPS_reduct_dom"/>
</dbReference>
<dbReference type="PIRSF" id="PIRSF000857">
    <property type="entry name" value="PAPS_reductase"/>
    <property type="match status" value="1"/>
</dbReference>
<sequence>MENHLKIEFKKLLELASEEEIKVDFLKKLSELFPGEVIFSTSFSYEDQVVTHLIKDLDIDIFTLDTGRLFEQTYETWTASRAFFKKNIKAYYPDPEALQIFVSENGPDSFYQSVDQRKACCNIRKVQPLKQALKGYKVWITGLRSEHSVGRKQMPQLEWDADHQIIKFHPLLNWTTKQVEDYVQSHHLPYNYLHKKGFVSIGCAPCTRAIKEGEDFRAGRWWWEDADKKECGLHIHQ</sequence>
<dbReference type="EC" id="1.8.4.10" evidence="6"/>
<feature type="binding site" evidence="6">
    <location>
        <position position="203"/>
    </location>
    <ligand>
        <name>[4Fe-4S] cluster</name>
        <dbReference type="ChEBI" id="CHEBI:49883"/>
    </ligand>
</feature>
<dbReference type="Pfam" id="PF01507">
    <property type="entry name" value="PAPS_reduct"/>
    <property type="match status" value="1"/>
</dbReference>
<feature type="binding site" evidence="6">
    <location>
        <position position="206"/>
    </location>
    <ligand>
        <name>[4Fe-4S] cluster</name>
        <dbReference type="ChEBI" id="CHEBI:49883"/>
    </ligand>
</feature>
<evidence type="ECO:0000313" key="8">
    <source>
        <dbReference type="EMBL" id="AKK72601.1"/>
    </source>
</evidence>
<dbReference type="GO" id="GO:0043866">
    <property type="term" value="F:adenylyl-sulfate reductase (thioredoxin) activity"/>
    <property type="evidence" value="ECO:0007669"/>
    <property type="project" value="UniProtKB-EC"/>
</dbReference>
<name>A0A0G3M0C7_CHRGL</name>
<comment type="function">
    <text evidence="6">Catalyzes the formation of sulfite from adenosine 5'-phosphosulfate (APS) using thioredoxin as an electron donor.</text>
</comment>
<keyword evidence="6" id="KW-0963">Cytoplasm</keyword>
<proteinExistence type="inferred from homology"/>
<dbReference type="OrthoDB" id="9794018at2"/>
<comment type="subcellular location">
    <subcellularLocation>
        <location evidence="6">Cytoplasm</location>
    </subcellularLocation>
</comment>
<keyword evidence="3 6" id="KW-0560">Oxidoreductase</keyword>
<organism evidence="8 9">
    <name type="scientific">Chryseobacterium gallinarum</name>
    <dbReference type="NCBI Taxonomy" id="1324352"/>
    <lineage>
        <taxon>Bacteria</taxon>
        <taxon>Pseudomonadati</taxon>
        <taxon>Bacteroidota</taxon>
        <taxon>Flavobacteriia</taxon>
        <taxon>Flavobacteriales</taxon>
        <taxon>Weeksellaceae</taxon>
        <taxon>Chryseobacterium group</taxon>
        <taxon>Chryseobacterium</taxon>
    </lineage>
</organism>
<dbReference type="SUPFAM" id="SSF52402">
    <property type="entry name" value="Adenine nucleotide alpha hydrolases-like"/>
    <property type="match status" value="1"/>
</dbReference>
<comment type="similarity">
    <text evidence="1 6">Belongs to the PAPS reductase family. CysH subfamily.</text>
</comment>
<comment type="catalytic activity">
    <reaction evidence="6">
        <text>[thioredoxin]-disulfide + sulfite + AMP + 2 H(+) = adenosine 5'-phosphosulfate + [thioredoxin]-dithiol</text>
        <dbReference type="Rhea" id="RHEA:21976"/>
        <dbReference type="Rhea" id="RHEA-COMP:10698"/>
        <dbReference type="Rhea" id="RHEA-COMP:10700"/>
        <dbReference type="ChEBI" id="CHEBI:15378"/>
        <dbReference type="ChEBI" id="CHEBI:17359"/>
        <dbReference type="ChEBI" id="CHEBI:29950"/>
        <dbReference type="ChEBI" id="CHEBI:50058"/>
        <dbReference type="ChEBI" id="CHEBI:58243"/>
        <dbReference type="ChEBI" id="CHEBI:456215"/>
        <dbReference type="EC" id="1.8.4.10"/>
    </reaction>
</comment>
<dbReference type="STRING" id="1324352.OK18_08140"/>
<gene>
    <name evidence="6" type="primary">cysH</name>
    <name evidence="8" type="ORF">OK18_08140</name>
</gene>
<dbReference type="PATRIC" id="fig|1324352.5.peg.1710"/>